<protein>
    <recommendedName>
        <fullName evidence="1">F-box domain-containing protein</fullName>
    </recommendedName>
</protein>
<proteinExistence type="predicted"/>
<dbReference type="SUPFAM" id="SSF81383">
    <property type="entry name" value="F-box domain"/>
    <property type="match status" value="1"/>
</dbReference>
<accession>A0A2S3IJA8</accession>
<sequence>MESDQEGMENRPPQGQEDLVRLLPDDVLAAVLSRLAPRDLAASRCARKAWRAVVDDRRLLLPRKVVGIFIDFNCLSSCEFFARPTAGSAISGELDFLPPDARSSIQDHCNGLLLGYNGVLNPATGGGARGYFHRDDYLVFDPTVSPHYEVVVIPRTVYKNCSPGDPSMSRRAKYELDPSIEESEWPPSRYVLHVLSSKTGRWEERPFVRNGRAMGIVRDMRKAFLFNVKHYAAYWQGELYVHCEANFVMRPEALHLGKSEKGVHCALVDESNQTWQIRVWTLKKLCDQMEWVLMHQANLGPLLARQDYDYQIDGPRILSDIYYRRRCGKGGETVVQDRVAEDYYDEFIDFLGFHPYKEVVFLSESSTTGVAYHLNSSKVQELGFFISYKLQRRCFPRSTHKTVLPVHTMLDGRVSPQVNDLSCFEGCQLMVESDSILEHKAC</sequence>
<dbReference type="PANTHER" id="PTHR34591">
    <property type="entry name" value="OS03G0653100 PROTEIN-RELATED"/>
    <property type="match status" value="1"/>
</dbReference>
<dbReference type="SMART" id="SM00256">
    <property type="entry name" value="FBOX"/>
    <property type="match status" value="1"/>
</dbReference>
<gene>
    <name evidence="2" type="ORF">PAHAL_9G141300</name>
</gene>
<dbReference type="Proteomes" id="UP000243499">
    <property type="component" value="Chromosome 9"/>
</dbReference>
<feature type="domain" description="F-box" evidence="1">
    <location>
        <begin position="23"/>
        <end position="63"/>
    </location>
</feature>
<dbReference type="EMBL" id="CM008054">
    <property type="protein sequence ID" value="PAN45674.2"/>
    <property type="molecule type" value="Genomic_DNA"/>
</dbReference>
<name>A0A2S3IJA8_9POAL</name>
<dbReference type="Gene3D" id="1.20.1280.50">
    <property type="match status" value="1"/>
</dbReference>
<dbReference type="Gramene" id="PAN45674">
    <property type="protein sequence ID" value="PAN45674"/>
    <property type="gene ID" value="PAHAL_9G141300"/>
</dbReference>
<reference evidence="2" key="1">
    <citation type="submission" date="2018-04" db="EMBL/GenBank/DDBJ databases">
        <title>WGS assembly of Panicum hallii.</title>
        <authorList>
            <person name="Lovell J."/>
            <person name="Jenkins J."/>
            <person name="Lowry D."/>
            <person name="Mamidi S."/>
            <person name="Sreedasyam A."/>
            <person name="Weng X."/>
            <person name="Barry K."/>
            <person name="Bonette J."/>
            <person name="Campitelli B."/>
            <person name="Daum C."/>
            <person name="Gordon S."/>
            <person name="Gould B."/>
            <person name="Lipzen A."/>
            <person name="Macqueen A."/>
            <person name="Palacio-Mejia J."/>
            <person name="Plott C."/>
            <person name="Shakirov E."/>
            <person name="Shu S."/>
            <person name="Yoshinaga Y."/>
            <person name="Zane M."/>
            <person name="Rokhsar D."/>
            <person name="Grimwood J."/>
            <person name="Schmutz J."/>
            <person name="Juenger T."/>
        </authorList>
    </citation>
    <scope>NUCLEOTIDE SEQUENCE [LARGE SCALE GENOMIC DNA]</scope>
    <source>
        <strain evidence="2">FIL2</strain>
    </source>
</reference>
<dbReference type="AlphaFoldDB" id="A0A2S3IJA8"/>
<evidence type="ECO:0000259" key="1">
    <source>
        <dbReference type="SMART" id="SM00256"/>
    </source>
</evidence>
<dbReference type="InterPro" id="IPR001810">
    <property type="entry name" value="F-box_dom"/>
</dbReference>
<organism evidence="2">
    <name type="scientific">Panicum hallii</name>
    <dbReference type="NCBI Taxonomy" id="206008"/>
    <lineage>
        <taxon>Eukaryota</taxon>
        <taxon>Viridiplantae</taxon>
        <taxon>Streptophyta</taxon>
        <taxon>Embryophyta</taxon>
        <taxon>Tracheophyta</taxon>
        <taxon>Spermatophyta</taxon>
        <taxon>Magnoliopsida</taxon>
        <taxon>Liliopsida</taxon>
        <taxon>Poales</taxon>
        <taxon>Poaceae</taxon>
        <taxon>PACMAD clade</taxon>
        <taxon>Panicoideae</taxon>
        <taxon>Panicodae</taxon>
        <taxon>Paniceae</taxon>
        <taxon>Panicinae</taxon>
        <taxon>Panicum</taxon>
        <taxon>Panicum sect. Panicum</taxon>
    </lineage>
</organism>
<evidence type="ECO:0000313" key="2">
    <source>
        <dbReference type="EMBL" id="PAN45674.2"/>
    </source>
</evidence>
<dbReference type="InterPro" id="IPR036047">
    <property type="entry name" value="F-box-like_dom_sf"/>
</dbReference>
<dbReference type="PANTHER" id="PTHR34591:SF52">
    <property type="entry name" value="F-BOX DOMAIN-CONTAINING PROTEIN"/>
    <property type="match status" value="1"/>
</dbReference>